<evidence type="ECO:0000313" key="4">
    <source>
        <dbReference type="EMBL" id="EAT58236.1"/>
    </source>
</evidence>
<keyword evidence="2" id="KW-0862">Zinc</keyword>
<dbReference type="CDD" id="cd01285">
    <property type="entry name" value="nucleoside_deaminase"/>
    <property type="match status" value="1"/>
</dbReference>
<dbReference type="GO" id="GO:0008270">
    <property type="term" value="F:zinc ion binding"/>
    <property type="evidence" value="ECO:0007669"/>
    <property type="project" value="InterPro"/>
</dbReference>
<reference evidence="4 5" key="2">
    <citation type="submission" date="2006-07" db="EMBL/GenBank/DDBJ databases">
        <title>Sequencing of the draft genome and assembly of Chlorobium ferroxidans DSM 13031.</title>
        <authorList>
            <consortium name="US DOE Joint Genome Institute (JGI-PGF)"/>
            <person name="Copeland A."/>
            <person name="Lucas S."/>
            <person name="Lapidus A."/>
            <person name="Barry K."/>
            <person name="Glavina del Rio T."/>
            <person name="Dalin E."/>
            <person name="Tice H."/>
            <person name="Bruce D."/>
            <person name="Pitluck S."/>
            <person name="Richardson P."/>
        </authorList>
    </citation>
    <scope>NUCLEOTIDE SEQUENCE [LARGE SCALE GENOMIC DNA]</scope>
    <source>
        <strain evidence="4 5">DSM 13031</strain>
    </source>
</reference>
<dbReference type="Pfam" id="PF00383">
    <property type="entry name" value="dCMP_cyt_deam_1"/>
    <property type="match status" value="1"/>
</dbReference>
<dbReference type="PROSITE" id="PS51747">
    <property type="entry name" value="CYT_DCMP_DEAMINASES_2"/>
    <property type="match status" value="1"/>
</dbReference>
<dbReference type="PANTHER" id="PTHR11079:SF161">
    <property type="entry name" value="CMP_DCMP-TYPE DEAMINASE DOMAIN-CONTAINING PROTEIN"/>
    <property type="match status" value="1"/>
</dbReference>
<feature type="domain" description="CMP/dCMP-type deaminase" evidence="3">
    <location>
        <begin position="26"/>
        <end position="164"/>
    </location>
</feature>
<dbReference type="InterPro" id="IPR016193">
    <property type="entry name" value="Cytidine_deaminase-like"/>
</dbReference>
<dbReference type="Gene3D" id="3.40.140.10">
    <property type="entry name" value="Cytidine Deaminase, domain 2"/>
    <property type="match status" value="1"/>
</dbReference>
<name>Q0YPJ9_9CHLB</name>
<proteinExistence type="predicted"/>
<evidence type="ECO:0000259" key="3">
    <source>
        <dbReference type="PROSITE" id="PS51747"/>
    </source>
</evidence>
<protein>
    <submittedName>
        <fullName evidence="4">CMP/dCMP deaminase, zinc-binding</fullName>
    </submittedName>
</protein>
<dbReference type="Proteomes" id="UP000004162">
    <property type="component" value="Unassembled WGS sequence"/>
</dbReference>
<dbReference type="AlphaFoldDB" id="Q0YPJ9"/>
<sequence>MGICFPDLQLPSWTTAYTPFDSGKLHSDHDRMQFIIELARKNTLHGTGGPFGAAVFERKSGNLVSIGVNLVVRSCCSHAHAEMVAIAIAQKKINSWTLNHAKSPQHELVTSCEPCAMCFGAIIWSGISRLVCGASTADATAAGFDEGPKPEKWIEELEKRGIEVVTGICSNDAKMVFRDYLEGGGIIYNPNP</sequence>
<comment type="caution">
    <text evidence="4">The sequence shown here is derived from an EMBL/GenBank/DDBJ whole genome shotgun (WGS) entry which is preliminary data.</text>
</comment>
<dbReference type="GO" id="GO:0006152">
    <property type="term" value="P:purine nucleoside catabolic process"/>
    <property type="evidence" value="ECO:0007669"/>
    <property type="project" value="TreeGrafter"/>
</dbReference>
<organism evidence="4 5">
    <name type="scientific">Chlorobium ferrooxidans DSM 13031</name>
    <dbReference type="NCBI Taxonomy" id="377431"/>
    <lineage>
        <taxon>Bacteria</taxon>
        <taxon>Pseudomonadati</taxon>
        <taxon>Chlorobiota</taxon>
        <taxon>Chlorobiia</taxon>
        <taxon>Chlorobiales</taxon>
        <taxon>Chlorobiaceae</taxon>
        <taxon>Chlorobium/Pelodictyon group</taxon>
        <taxon>Chlorobium</taxon>
    </lineage>
</organism>
<accession>Q0YPJ9</accession>
<dbReference type="InterPro" id="IPR016192">
    <property type="entry name" value="APOBEC/CMP_deaminase_Zn-bd"/>
</dbReference>
<dbReference type="GO" id="GO:0047974">
    <property type="term" value="F:guanosine deaminase activity"/>
    <property type="evidence" value="ECO:0007669"/>
    <property type="project" value="TreeGrafter"/>
</dbReference>
<keyword evidence="1" id="KW-0479">Metal-binding</keyword>
<gene>
    <name evidence="4" type="ORF">CferDRAFT_0222</name>
</gene>
<dbReference type="PROSITE" id="PS00903">
    <property type="entry name" value="CYT_DCMP_DEAMINASES_1"/>
    <property type="match status" value="1"/>
</dbReference>
<evidence type="ECO:0000256" key="2">
    <source>
        <dbReference type="ARBA" id="ARBA00022833"/>
    </source>
</evidence>
<dbReference type="EMBL" id="AASE01000026">
    <property type="protein sequence ID" value="EAT58236.1"/>
    <property type="molecule type" value="Genomic_DNA"/>
</dbReference>
<dbReference type="PANTHER" id="PTHR11079">
    <property type="entry name" value="CYTOSINE DEAMINASE FAMILY MEMBER"/>
    <property type="match status" value="1"/>
</dbReference>
<reference evidence="4 5" key="1">
    <citation type="submission" date="2006-07" db="EMBL/GenBank/DDBJ databases">
        <title>Annotation of the draft genome assembly of Chlorobium ferroxidans DSM 13031.</title>
        <authorList>
            <consortium name="US DOE Joint Genome Institute (JGI-ORNL)"/>
            <person name="Larimer F."/>
            <person name="Land M."/>
            <person name="Hauser L."/>
        </authorList>
    </citation>
    <scope>NUCLEOTIDE SEQUENCE [LARGE SCALE GENOMIC DNA]</scope>
    <source>
        <strain evidence="4 5">DSM 13031</strain>
    </source>
</reference>
<dbReference type="OrthoDB" id="9802676at2"/>
<evidence type="ECO:0000313" key="5">
    <source>
        <dbReference type="Proteomes" id="UP000004162"/>
    </source>
</evidence>
<evidence type="ECO:0000256" key="1">
    <source>
        <dbReference type="ARBA" id="ARBA00022723"/>
    </source>
</evidence>
<dbReference type="InterPro" id="IPR002125">
    <property type="entry name" value="CMP_dCMP_dom"/>
</dbReference>
<dbReference type="SUPFAM" id="SSF53927">
    <property type="entry name" value="Cytidine deaminase-like"/>
    <property type="match status" value="1"/>
</dbReference>
<keyword evidence="5" id="KW-1185">Reference proteome</keyword>